<dbReference type="PANTHER" id="PTHR48081:SF8">
    <property type="entry name" value="ALPHA_BETA HYDROLASE FOLD-3 DOMAIN-CONTAINING PROTEIN-RELATED"/>
    <property type="match status" value="1"/>
</dbReference>
<dbReference type="SUPFAM" id="SSF53474">
    <property type="entry name" value="alpha/beta-Hydrolases"/>
    <property type="match status" value="1"/>
</dbReference>
<dbReference type="InterPro" id="IPR029058">
    <property type="entry name" value="AB_hydrolase_fold"/>
</dbReference>
<dbReference type="InterPro" id="IPR050300">
    <property type="entry name" value="GDXG_lipolytic_enzyme"/>
</dbReference>
<dbReference type="GO" id="GO:0016787">
    <property type="term" value="F:hydrolase activity"/>
    <property type="evidence" value="ECO:0007669"/>
    <property type="project" value="UniProtKB-KW"/>
</dbReference>
<dbReference type="PANTHER" id="PTHR48081">
    <property type="entry name" value="AB HYDROLASE SUPERFAMILY PROTEIN C4A8.06C"/>
    <property type="match status" value="1"/>
</dbReference>
<protein>
    <submittedName>
        <fullName evidence="3">Alpha/beta hydrolase fold domain-containing protein</fullName>
    </submittedName>
</protein>
<dbReference type="Gene3D" id="3.40.50.1820">
    <property type="entry name" value="alpha/beta hydrolase"/>
    <property type="match status" value="1"/>
</dbReference>
<comment type="caution">
    <text evidence="3">The sequence shown here is derived from an EMBL/GenBank/DDBJ whole genome shotgun (WGS) entry which is preliminary data.</text>
</comment>
<reference evidence="3 4" key="1">
    <citation type="submission" date="2024-10" db="EMBL/GenBank/DDBJ databases">
        <title>The Natural Products Discovery Center: Release of the First 8490 Sequenced Strains for Exploring Actinobacteria Biosynthetic Diversity.</title>
        <authorList>
            <person name="Kalkreuter E."/>
            <person name="Kautsar S.A."/>
            <person name="Yang D."/>
            <person name="Bader C.D."/>
            <person name="Teijaro C.N."/>
            <person name="Fluegel L."/>
            <person name="Davis C.M."/>
            <person name="Simpson J.R."/>
            <person name="Lauterbach L."/>
            <person name="Steele A.D."/>
            <person name="Gui C."/>
            <person name="Meng S."/>
            <person name="Li G."/>
            <person name="Viehrig K."/>
            <person name="Ye F."/>
            <person name="Su P."/>
            <person name="Kiefer A.F."/>
            <person name="Nichols A."/>
            <person name="Cepeda A.J."/>
            <person name="Yan W."/>
            <person name="Fan B."/>
            <person name="Jiang Y."/>
            <person name="Adhikari A."/>
            <person name="Zheng C.-J."/>
            <person name="Schuster L."/>
            <person name="Cowan T.M."/>
            <person name="Smanski M.J."/>
            <person name="Chevrette M.G."/>
            <person name="De Carvalho L.P.S."/>
            <person name="Shen B."/>
        </authorList>
    </citation>
    <scope>NUCLEOTIDE SEQUENCE [LARGE SCALE GENOMIC DNA]</scope>
    <source>
        <strain evidence="3 4">NPDC048229</strain>
    </source>
</reference>
<dbReference type="InterPro" id="IPR013094">
    <property type="entry name" value="AB_hydrolase_3"/>
</dbReference>
<evidence type="ECO:0000313" key="3">
    <source>
        <dbReference type="EMBL" id="MFG3192858.1"/>
    </source>
</evidence>
<evidence type="ECO:0000256" key="1">
    <source>
        <dbReference type="ARBA" id="ARBA00022801"/>
    </source>
</evidence>
<dbReference type="RefSeq" id="WP_392884438.1">
    <property type="nucleotide sequence ID" value="NZ_JBICZW010000023.1"/>
</dbReference>
<gene>
    <name evidence="3" type="ORF">ACGFYS_28405</name>
</gene>
<accession>A0ABW7C3I3</accession>
<proteinExistence type="predicted"/>
<feature type="domain" description="Alpha/beta hydrolase fold-3" evidence="2">
    <location>
        <begin position="79"/>
        <end position="277"/>
    </location>
</feature>
<keyword evidence="4" id="KW-1185">Reference proteome</keyword>
<keyword evidence="1 3" id="KW-0378">Hydrolase</keyword>
<name>A0ABW7C3I3_9ACTN</name>
<sequence length="307" mass="33527">MPETRVAALHPEFGRLTAARRLMGVRGSTGSVATDRANAERWLARFGGAVDPSDGAAVERDAQGLTVRPAVEDPDGPWVLYLHGGGMVHYSTAVFEPFLRTLAGGLRAPVEAFDYLKAPEHTVEESVERLAEHVAARCRALADRPIVLAGDSVGGLLALHLCLRVLPPGTLARIVLIYPVLDLRTERGSYREYGEGYFLDREAMRLFTSRLAPFFAARSLDPMRLSEDDLARLPECSIVTAGCDVLRDEGLAWAELMAGRPPGPRHLHFPDLPHDFCLYAGRLASAGQAVAEIARTAFPLVERGRPW</sequence>
<evidence type="ECO:0000259" key="2">
    <source>
        <dbReference type="Pfam" id="PF07859"/>
    </source>
</evidence>
<organism evidence="3 4">
    <name type="scientific">Streptomyces omiyaensis</name>
    <dbReference type="NCBI Taxonomy" id="68247"/>
    <lineage>
        <taxon>Bacteria</taxon>
        <taxon>Bacillati</taxon>
        <taxon>Actinomycetota</taxon>
        <taxon>Actinomycetes</taxon>
        <taxon>Kitasatosporales</taxon>
        <taxon>Streptomycetaceae</taxon>
        <taxon>Streptomyces</taxon>
    </lineage>
</organism>
<dbReference type="EMBL" id="JBICZW010000023">
    <property type="protein sequence ID" value="MFG3192858.1"/>
    <property type="molecule type" value="Genomic_DNA"/>
</dbReference>
<dbReference type="Proteomes" id="UP001604282">
    <property type="component" value="Unassembled WGS sequence"/>
</dbReference>
<evidence type="ECO:0000313" key="4">
    <source>
        <dbReference type="Proteomes" id="UP001604282"/>
    </source>
</evidence>
<dbReference type="Pfam" id="PF07859">
    <property type="entry name" value="Abhydrolase_3"/>
    <property type="match status" value="1"/>
</dbReference>